<accession>A0A0N5AYP7</accession>
<dbReference type="AlphaFoldDB" id="A0A0N5AYP7"/>
<keyword evidence="1" id="KW-1185">Reference proteome</keyword>
<evidence type="ECO:0000313" key="2">
    <source>
        <dbReference type="WBParaSite" id="SMUV_0001009401-mRNA-1"/>
    </source>
</evidence>
<name>A0A0N5AYP7_9BILA</name>
<dbReference type="WBParaSite" id="SMUV_0001009401-mRNA-1">
    <property type="protein sequence ID" value="SMUV_0001009401-mRNA-1"/>
    <property type="gene ID" value="SMUV_0001009401"/>
</dbReference>
<protein>
    <submittedName>
        <fullName evidence="2">Glycine-rich cell wall structural protein 1.8-like</fullName>
    </submittedName>
</protein>
<sequence length="169" mass="17951">MLKCKAFGTLDYLVQQRSVVFVRKKAIRTESHHHHGIGEGVYYDNAASRSNNYGAIGSGASSNQGYNGRIGSGAYTHHPDGTIGSGAYAAHHNNNNGIGSGAQVGYDGSIGSGAYSQHHAWSSNNYKNYDDTIGYGARSHHHSGGVWTGGHGSHHYNEGGLGQTFNNMN</sequence>
<organism evidence="1 2">
    <name type="scientific">Syphacia muris</name>
    <dbReference type="NCBI Taxonomy" id="451379"/>
    <lineage>
        <taxon>Eukaryota</taxon>
        <taxon>Metazoa</taxon>
        <taxon>Ecdysozoa</taxon>
        <taxon>Nematoda</taxon>
        <taxon>Chromadorea</taxon>
        <taxon>Rhabditida</taxon>
        <taxon>Spirurina</taxon>
        <taxon>Oxyuridomorpha</taxon>
        <taxon>Oxyuroidea</taxon>
        <taxon>Oxyuridae</taxon>
        <taxon>Syphacia</taxon>
    </lineage>
</organism>
<evidence type="ECO:0000313" key="1">
    <source>
        <dbReference type="Proteomes" id="UP000046393"/>
    </source>
</evidence>
<proteinExistence type="predicted"/>
<dbReference type="Proteomes" id="UP000046393">
    <property type="component" value="Unplaced"/>
</dbReference>
<reference evidence="2" key="1">
    <citation type="submission" date="2017-02" db="UniProtKB">
        <authorList>
            <consortium name="WormBaseParasite"/>
        </authorList>
    </citation>
    <scope>IDENTIFICATION</scope>
</reference>